<accession>A0A061HTR7</accession>
<evidence type="ECO:0000256" key="2">
    <source>
        <dbReference type="RuleBase" id="RU102079"/>
    </source>
</evidence>
<protein>
    <recommendedName>
        <fullName evidence="2">Galectin</fullName>
    </recommendedName>
</protein>
<feature type="domain" description="Galectin" evidence="3">
    <location>
        <begin position="34"/>
        <end position="164"/>
    </location>
</feature>
<dbReference type="FunFam" id="2.60.120.200:FF:000021">
    <property type="entry name" value="Galectin"/>
    <property type="match status" value="1"/>
</dbReference>
<dbReference type="PROSITE" id="PS51304">
    <property type="entry name" value="GALECTIN"/>
    <property type="match status" value="1"/>
</dbReference>
<evidence type="ECO:0000313" key="4">
    <source>
        <dbReference type="EMBL" id="ERE60267.1"/>
    </source>
</evidence>
<name>A0A061HTR7_CRIGR</name>
<dbReference type="CDD" id="cd00070">
    <property type="entry name" value="GLECT"/>
    <property type="match status" value="1"/>
</dbReference>
<evidence type="ECO:0000259" key="3">
    <source>
        <dbReference type="PROSITE" id="PS51304"/>
    </source>
</evidence>
<dbReference type="SUPFAM" id="SSF49899">
    <property type="entry name" value="Concanavalin A-like lectins/glucanases"/>
    <property type="match status" value="1"/>
</dbReference>
<dbReference type="EMBL" id="KE687035">
    <property type="protein sequence ID" value="ERE60267.1"/>
    <property type="molecule type" value="Genomic_DNA"/>
</dbReference>
<evidence type="ECO:0000313" key="5">
    <source>
        <dbReference type="Proteomes" id="UP000030759"/>
    </source>
</evidence>
<keyword evidence="1 2" id="KW-0430">Lectin</keyword>
<dbReference type="Gene3D" id="2.60.120.200">
    <property type="match status" value="1"/>
</dbReference>
<proteinExistence type="predicted"/>
<evidence type="ECO:0000256" key="1">
    <source>
        <dbReference type="ARBA" id="ARBA00022734"/>
    </source>
</evidence>
<dbReference type="AlphaFoldDB" id="A0A061HTR7"/>
<feature type="non-terminal residue" evidence="4">
    <location>
        <position position="1"/>
    </location>
</feature>
<dbReference type="Pfam" id="PF00337">
    <property type="entry name" value="Gal-bind_lectin"/>
    <property type="match status" value="1"/>
</dbReference>
<dbReference type="PANTHER" id="PTHR11346:SF107">
    <property type="entry name" value="GALECTIN-7"/>
    <property type="match status" value="1"/>
</dbReference>
<reference evidence="5" key="1">
    <citation type="journal article" date="2013" name="Nat. Biotechnol.">
        <title>Chinese hamster genome sequenced from sorted chromosomes.</title>
        <authorList>
            <person name="Brinkrolf K."/>
            <person name="Rupp O."/>
            <person name="Laux H."/>
            <person name="Kollin F."/>
            <person name="Ernst W."/>
            <person name="Linke B."/>
            <person name="Kofler R."/>
            <person name="Romand S."/>
            <person name="Hesse F."/>
            <person name="Budach W.E."/>
            <person name="Galosy S."/>
            <person name="Muller D."/>
            <person name="Noll T."/>
            <person name="Wienberg J."/>
            <person name="Jostock T."/>
            <person name="Leonard M."/>
            <person name="Grillari J."/>
            <person name="Tauch A."/>
            <person name="Goesmann A."/>
            <person name="Helk B."/>
            <person name="Mott J.E."/>
            <person name="Puhler A."/>
            <person name="Borth N."/>
        </authorList>
    </citation>
    <scope>NUCLEOTIDE SEQUENCE [LARGE SCALE GENOMIC DNA]</scope>
    <source>
        <strain evidence="5">17A/GY</strain>
    </source>
</reference>
<dbReference type="Proteomes" id="UP000030759">
    <property type="component" value="Unassembled WGS sequence"/>
</dbReference>
<dbReference type="SMART" id="SM00276">
    <property type="entry name" value="GLECT"/>
    <property type="match status" value="1"/>
</dbReference>
<organism evidence="4 5">
    <name type="scientific">Cricetulus griseus</name>
    <name type="common">Chinese hamster</name>
    <name type="synonym">Cricetulus barabensis griseus</name>
    <dbReference type="NCBI Taxonomy" id="10029"/>
    <lineage>
        <taxon>Eukaryota</taxon>
        <taxon>Metazoa</taxon>
        <taxon>Chordata</taxon>
        <taxon>Craniata</taxon>
        <taxon>Vertebrata</taxon>
        <taxon>Euteleostomi</taxon>
        <taxon>Mammalia</taxon>
        <taxon>Eutheria</taxon>
        <taxon>Euarchontoglires</taxon>
        <taxon>Glires</taxon>
        <taxon>Rodentia</taxon>
        <taxon>Myomorpha</taxon>
        <taxon>Muroidea</taxon>
        <taxon>Cricetidae</taxon>
        <taxon>Cricetinae</taxon>
        <taxon>Cricetulus</taxon>
    </lineage>
</organism>
<dbReference type="SMART" id="SM00908">
    <property type="entry name" value="Gal-bind_lectin"/>
    <property type="match status" value="1"/>
</dbReference>
<dbReference type="PANTHER" id="PTHR11346">
    <property type="entry name" value="GALECTIN"/>
    <property type="match status" value="1"/>
</dbReference>
<sequence length="164" mass="18518">LCSLCWLQTQYEARDDLELTFQPPPSPHFQATDHKTPLPQGVRTGTVMRIRGVVPEQAGRFHINLLCSEEQGADAALHFNPRLDTSEVVFNTKEQGKWGREERGSGIPFQRGLPFEVLIIATEEGYKAVVGDDEYLHFQHRMPPGRVRLVEVGGDVQLHSVKIF</sequence>
<dbReference type="InterPro" id="IPR001079">
    <property type="entry name" value="Galectin_CRD"/>
</dbReference>
<dbReference type="GO" id="GO:0030246">
    <property type="term" value="F:carbohydrate binding"/>
    <property type="evidence" value="ECO:0007669"/>
    <property type="project" value="UniProtKB-UniRule"/>
</dbReference>
<dbReference type="InterPro" id="IPR013320">
    <property type="entry name" value="ConA-like_dom_sf"/>
</dbReference>
<dbReference type="InterPro" id="IPR044156">
    <property type="entry name" value="Galectin-like"/>
</dbReference>
<gene>
    <name evidence="4" type="ORF">H671_21127</name>
</gene>